<feature type="region of interest" description="Disordered" evidence="1">
    <location>
        <begin position="104"/>
        <end position="142"/>
    </location>
</feature>
<reference evidence="2 3" key="1">
    <citation type="journal article" date="2019" name="Nat. Ecol. Evol.">
        <title>Megaphylogeny resolves global patterns of mushroom evolution.</title>
        <authorList>
            <person name="Varga T."/>
            <person name="Krizsan K."/>
            <person name="Foldi C."/>
            <person name="Dima B."/>
            <person name="Sanchez-Garcia M."/>
            <person name="Sanchez-Ramirez S."/>
            <person name="Szollosi G.J."/>
            <person name="Szarkandi J.G."/>
            <person name="Papp V."/>
            <person name="Albert L."/>
            <person name="Andreopoulos W."/>
            <person name="Angelini C."/>
            <person name="Antonin V."/>
            <person name="Barry K.W."/>
            <person name="Bougher N.L."/>
            <person name="Buchanan P."/>
            <person name="Buyck B."/>
            <person name="Bense V."/>
            <person name="Catcheside P."/>
            <person name="Chovatia M."/>
            <person name="Cooper J."/>
            <person name="Damon W."/>
            <person name="Desjardin D."/>
            <person name="Finy P."/>
            <person name="Geml J."/>
            <person name="Haridas S."/>
            <person name="Hughes K."/>
            <person name="Justo A."/>
            <person name="Karasinski D."/>
            <person name="Kautmanova I."/>
            <person name="Kiss B."/>
            <person name="Kocsube S."/>
            <person name="Kotiranta H."/>
            <person name="LaButti K.M."/>
            <person name="Lechner B.E."/>
            <person name="Liimatainen K."/>
            <person name="Lipzen A."/>
            <person name="Lukacs Z."/>
            <person name="Mihaltcheva S."/>
            <person name="Morgado L.N."/>
            <person name="Niskanen T."/>
            <person name="Noordeloos M.E."/>
            <person name="Ohm R.A."/>
            <person name="Ortiz-Santana B."/>
            <person name="Ovrebo C."/>
            <person name="Racz N."/>
            <person name="Riley R."/>
            <person name="Savchenko A."/>
            <person name="Shiryaev A."/>
            <person name="Soop K."/>
            <person name="Spirin V."/>
            <person name="Szebenyi C."/>
            <person name="Tomsovsky M."/>
            <person name="Tulloss R.E."/>
            <person name="Uehling J."/>
            <person name="Grigoriev I.V."/>
            <person name="Vagvolgyi C."/>
            <person name="Papp T."/>
            <person name="Martin F.M."/>
            <person name="Miettinen O."/>
            <person name="Hibbett D.S."/>
            <person name="Nagy L.G."/>
        </authorList>
    </citation>
    <scope>NUCLEOTIDE SEQUENCE [LARGE SCALE GENOMIC DNA]</scope>
    <source>
        <strain evidence="2 3">CBS 962.96</strain>
    </source>
</reference>
<keyword evidence="3" id="KW-1185">Reference proteome</keyword>
<organism evidence="2 3">
    <name type="scientific">Dendrothele bispora (strain CBS 962.96)</name>
    <dbReference type="NCBI Taxonomy" id="1314807"/>
    <lineage>
        <taxon>Eukaryota</taxon>
        <taxon>Fungi</taxon>
        <taxon>Dikarya</taxon>
        <taxon>Basidiomycota</taxon>
        <taxon>Agaricomycotina</taxon>
        <taxon>Agaricomycetes</taxon>
        <taxon>Agaricomycetidae</taxon>
        <taxon>Agaricales</taxon>
        <taxon>Agaricales incertae sedis</taxon>
        <taxon>Dendrothele</taxon>
    </lineage>
</organism>
<dbReference type="EMBL" id="ML179317">
    <property type="protein sequence ID" value="THU91048.1"/>
    <property type="molecule type" value="Genomic_DNA"/>
</dbReference>
<feature type="region of interest" description="Disordered" evidence="1">
    <location>
        <begin position="195"/>
        <end position="239"/>
    </location>
</feature>
<gene>
    <name evidence="2" type="ORF">K435DRAFT_780921</name>
</gene>
<feature type="region of interest" description="Disordered" evidence="1">
    <location>
        <begin position="384"/>
        <end position="411"/>
    </location>
</feature>
<sequence length="463" mass="51165">MSPNIAVPINPIHDSRWTWPINVGSTLGVTAGAAYGTSSWPILNLFSTSCHGSTSVPGPTPWAPGFHEFASFYDPMLSTSTSCASYASHRSDPFYDASTSTRLTPASAPVHSTRPNVNISFGNPHYPSSLQPTSPSHVVTSQRAYTSANANAPHTPVPSSSSLAEPAVQYDRTGPLAGSTPRNLPSFSWLEPLPSTSDSLRSTSHPASRNSAHPINRDANNSILTPPSVNPIIQPPPSVPGSNQPILTYHVHQSPFSAKLRNSASFFRGQFYREQAFSFGQTVHVEPDRLDLYLDSDDNHVDSWFMERWGPIPILPSSSYNRRCILQDSSMRFASRPEDSTGSTTTPRFVIEDVLQGIANYFQQGMSIEEIRLAKQMIGERTLREERQRRWDHSDSNENDDRIPHLSSPEGHGVSGFEPAYLRCDVLRGRLKFGGIYVQRMGDGTSFKLVLRLLPMRRVRFAL</sequence>
<feature type="compositionally biased region" description="Polar residues" evidence="1">
    <location>
        <begin position="113"/>
        <end position="142"/>
    </location>
</feature>
<feature type="compositionally biased region" description="Basic and acidic residues" evidence="1">
    <location>
        <begin position="384"/>
        <end position="404"/>
    </location>
</feature>
<proteinExistence type="predicted"/>
<feature type="region of interest" description="Disordered" evidence="1">
    <location>
        <begin position="171"/>
        <end position="190"/>
    </location>
</feature>
<evidence type="ECO:0000313" key="3">
    <source>
        <dbReference type="Proteomes" id="UP000297245"/>
    </source>
</evidence>
<name>A0A4S8LQD1_DENBC</name>
<dbReference type="Proteomes" id="UP000297245">
    <property type="component" value="Unassembled WGS sequence"/>
</dbReference>
<evidence type="ECO:0000256" key="1">
    <source>
        <dbReference type="SAM" id="MobiDB-lite"/>
    </source>
</evidence>
<dbReference type="AlphaFoldDB" id="A0A4S8LQD1"/>
<evidence type="ECO:0000313" key="2">
    <source>
        <dbReference type="EMBL" id="THU91048.1"/>
    </source>
</evidence>
<feature type="compositionally biased region" description="Polar residues" evidence="1">
    <location>
        <begin position="195"/>
        <end position="225"/>
    </location>
</feature>
<accession>A0A4S8LQD1</accession>
<protein>
    <submittedName>
        <fullName evidence="2">Uncharacterized protein</fullName>
    </submittedName>
</protein>